<keyword evidence="4 6" id="KW-0472">Membrane</keyword>
<evidence type="ECO:0000256" key="3">
    <source>
        <dbReference type="ARBA" id="ARBA00022989"/>
    </source>
</evidence>
<keyword evidence="8" id="KW-1185">Reference proteome</keyword>
<gene>
    <name evidence="7" type="ORF">AB1Y20_007352</name>
</gene>
<keyword evidence="3 6" id="KW-1133">Transmembrane helix</keyword>
<dbReference type="PANTHER" id="PTHR12570:SF65">
    <property type="entry name" value="MAGNESIUM TRANSPORTER NIPA9-RELATED"/>
    <property type="match status" value="1"/>
</dbReference>
<protein>
    <recommendedName>
        <fullName evidence="9">Magnesium transporter</fullName>
    </recommendedName>
</protein>
<evidence type="ECO:0000313" key="8">
    <source>
        <dbReference type="Proteomes" id="UP001515480"/>
    </source>
</evidence>
<feature type="region of interest" description="Disordered" evidence="5">
    <location>
        <begin position="1"/>
        <end position="25"/>
    </location>
</feature>
<feature type="transmembrane region" description="Helical" evidence="6">
    <location>
        <begin position="185"/>
        <end position="201"/>
    </location>
</feature>
<dbReference type="AlphaFoldDB" id="A0AB34IYC5"/>
<dbReference type="PANTHER" id="PTHR12570">
    <property type="match status" value="1"/>
</dbReference>
<proteinExistence type="predicted"/>
<feature type="transmembrane region" description="Helical" evidence="6">
    <location>
        <begin position="370"/>
        <end position="388"/>
    </location>
</feature>
<reference evidence="7 8" key="1">
    <citation type="journal article" date="2024" name="Science">
        <title>Giant polyketide synthase enzymes in the biosynthesis of giant marine polyether toxins.</title>
        <authorList>
            <person name="Fallon T.R."/>
            <person name="Shende V.V."/>
            <person name="Wierzbicki I.H."/>
            <person name="Pendleton A.L."/>
            <person name="Watervoot N.F."/>
            <person name="Auber R.P."/>
            <person name="Gonzalez D.J."/>
            <person name="Wisecaver J.H."/>
            <person name="Moore B.S."/>
        </authorList>
    </citation>
    <scope>NUCLEOTIDE SEQUENCE [LARGE SCALE GENOMIC DNA]</scope>
    <source>
        <strain evidence="7 8">12B1</strain>
    </source>
</reference>
<evidence type="ECO:0008006" key="9">
    <source>
        <dbReference type="Google" id="ProtNLM"/>
    </source>
</evidence>
<dbReference type="InterPro" id="IPR008521">
    <property type="entry name" value="Mg_trans_NIPA"/>
</dbReference>
<feature type="transmembrane region" description="Helical" evidence="6">
    <location>
        <begin position="155"/>
        <end position="173"/>
    </location>
</feature>
<dbReference type="Proteomes" id="UP001515480">
    <property type="component" value="Unassembled WGS sequence"/>
</dbReference>
<evidence type="ECO:0000313" key="7">
    <source>
        <dbReference type="EMBL" id="KAL1507740.1"/>
    </source>
</evidence>
<evidence type="ECO:0000256" key="6">
    <source>
        <dbReference type="SAM" id="Phobius"/>
    </source>
</evidence>
<dbReference type="SUPFAM" id="SSF103481">
    <property type="entry name" value="Multidrug resistance efflux transporter EmrE"/>
    <property type="match status" value="1"/>
</dbReference>
<sequence length="424" mass="45704">MLESRAVVSSGGGGSPSSLETPGGQWVDTVGWSSVVEGERWSACIATQHFDDGGISRPPNHISKAQAPQPSHCTKMATAYEVYLGVVLLESSVCLITLGLNIQRLALSKIPPEQRFCGRRLSTQNFVWFGGLMVYFCANIIYTIALVFAPASLCATLASTIILANGICSRFLLHERLYQADWQGGAAITIGIVVAASAAPYNSMTYNAVELSDLFMAPQSLISLGSTFTLLVVLAIGVLAHEGMFKGVSCGFELDADETVRWRKALMPCAYPVVVGLLEALVQIVQKGGATLIVLTLKGDSQLGHITLYVVITTWALLSLLVVWWLRKALNVLEATRCLPIEYGTFTCSSVLLGLLVYDEAKWMSMPNRWTMSAGIMLILAGCAIVGSRQPLRLGRVRASVSQIDPHETPQQGTLSDKLLCSSD</sequence>
<dbReference type="Pfam" id="PF05653">
    <property type="entry name" value="Mg_trans_NIPA"/>
    <property type="match status" value="2"/>
</dbReference>
<evidence type="ECO:0000256" key="4">
    <source>
        <dbReference type="ARBA" id="ARBA00023136"/>
    </source>
</evidence>
<comment type="caution">
    <text evidence="7">The sequence shown here is derived from an EMBL/GenBank/DDBJ whole genome shotgun (WGS) entry which is preliminary data.</text>
</comment>
<keyword evidence="2 6" id="KW-0812">Transmembrane</keyword>
<evidence type="ECO:0000256" key="5">
    <source>
        <dbReference type="SAM" id="MobiDB-lite"/>
    </source>
</evidence>
<dbReference type="GO" id="GO:0015095">
    <property type="term" value="F:magnesium ion transmembrane transporter activity"/>
    <property type="evidence" value="ECO:0007669"/>
    <property type="project" value="InterPro"/>
</dbReference>
<organism evidence="7 8">
    <name type="scientific">Prymnesium parvum</name>
    <name type="common">Toxic golden alga</name>
    <dbReference type="NCBI Taxonomy" id="97485"/>
    <lineage>
        <taxon>Eukaryota</taxon>
        <taxon>Haptista</taxon>
        <taxon>Haptophyta</taxon>
        <taxon>Prymnesiophyceae</taxon>
        <taxon>Prymnesiales</taxon>
        <taxon>Prymnesiaceae</taxon>
        <taxon>Prymnesium</taxon>
    </lineage>
</organism>
<feature type="transmembrane region" description="Helical" evidence="6">
    <location>
        <begin position="126"/>
        <end position="149"/>
    </location>
</feature>
<evidence type="ECO:0000256" key="1">
    <source>
        <dbReference type="ARBA" id="ARBA00004141"/>
    </source>
</evidence>
<feature type="transmembrane region" description="Helical" evidence="6">
    <location>
        <begin position="269"/>
        <end position="286"/>
    </location>
</feature>
<comment type="subcellular location">
    <subcellularLocation>
        <location evidence="1">Membrane</location>
        <topology evidence="1">Multi-pass membrane protein</topology>
    </subcellularLocation>
</comment>
<dbReference type="InterPro" id="IPR037185">
    <property type="entry name" value="EmrE-like"/>
</dbReference>
<feature type="transmembrane region" description="Helical" evidence="6">
    <location>
        <begin position="221"/>
        <end position="240"/>
    </location>
</feature>
<feature type="transmembrane region" description="Helical" evidence="6">
    <location>
        <begin position="338"/>
        <end position="358"/>
    </location>
</feature>
<name>A0AB34IYC5_PRYPA</name>
<evidence type="ECO:0000256" key="2">
    <source>
        <dbReference type="ARBA" id="ARBA00022692"/>
    </source>
</evidence>
<accession>A0AB34IYC5</accession>
<dbReference type="EMBL" id="JBGBPQ010000017">
    <property type="protein sequence ID" value="KAL1507740.1"/>
    <property type="molecule type" value="Genomic_DNA"/>
</dbReference>
<dbReference type="GO" id="GO:0016020">
    <property type="term" value="C:membrane"/>
    <property type="evidence" value="ECO:0007669"/>
    <property type="project" value="UniProtKB-SubCell"/>
</dbReference>
<feature type="transmembrane region" description="Helical" evidence="6">
    <location>
        <begin position="306"/>
        <end position="326"/>
    </location>
</feature>